<dbReference type="CDD" id="cd10460">
    <property type="entry name" value="PUB_UBXD1"/>
    <property type="match status" value="1"/>
</dbReference>
<accession>U5EUD8</accession>
<dbReference type="SUPFAM" id="SSF143503">
    <property type="entry name" value="PUG domain-like"/>
    <property type="match status" value="1"/>
</dbReference>
<reference evidence="3" key="1">
    <citation type="journal article" date="2014" name="Insect Biochem. Mol. Biol.">
        <title>An insight into the sialome of the frog biting fly, Corethrella appendiculata.</title>
        <authorList>
            <person name="Ribeiro J.M.C."/>
            <person name="Chagas A.C."/>
            <person name="Pham V.M."/>
            <person name="Lounibos L.P."/>
            <person name="Calvo E."/>
        </authorList>
    </citation>
    <scope>NUCLEOTIDE SEQUENCE</scope>
    <source>
        <tissue evidence="3">Salivary glands</tissue>
    </source>
</reference>
<dbReference type="SUPFAM" id="SSF54236">
    <property type="entry name" value="Ubiquitin-like"/>
    <property type="match status" value="1"/>
</dbReference>
<dbReference type="PANTHER" id="PTHR23153:SF38">
    <property type="entry name" value="UBX DOMAIN-CONTAINING PROTEIN 6"/>
    <property type="match status" value="1"/>
</dbReference>
<dbReference type="InterPro" id="IPR029071">
    <property type="entry name" value="Ubiquitin-like_domsf"/>
</dbReference>
<name>U5EUD8_9DIPT</name>
<dbReference type="CDD" id="cd16119">
    <property type="entry name" value="UBX_UBXN6"/>
    <property type="match status" value="1"/>
</dbReference>
<evidence type="ECO:0000313" key="3">
    <source>
        <dbReference type="EMBL" id="JAB57508.1"/>
    </source>
</evidence>
<dbReference type="InterPro" id="IPR018997">
    <property type="entry name" value="PUB_domain"/>
</dbReference>
<dbReference type="PANTHER" id="PTHR23153">
    <property type="entry name" value="UBX-RELATED"/>
    <property type="match status" value="1"/>
</dbReference>
<dbReference type="Pfam" id="PF09409">
    <property type="entry name" value="PUB"/>
    <property type="match status" value="1"/>
</dbReference>
<feature type="domain" description="UBX" evidence="2">
    <location>
        <begin position="328"/>
        <end position="405"/>
    </location>
</feature>
<dbReference type="InterPro" id="IPR042774">
    <property type="entry name" value="UBXN6_PUB"/>
</dbReference>
<dbReference type="SMART" id="SM00580">
    <property type="entry name" value="PUG"/>
    <property type="match status" value="1"/>
</dbReference>
<dbReference type="PROSITE" id="PS50033">
    <property type="entry name" value="UBX"/>
    <property type="match status" value="1"/>
</dbReference>
<sequence length="429" mass="49855">MADKIKKFFAKKKADAKFKLAGPGRKLNSEVPSSSSRSKNQQDVYRPPKRNELSAEAKAAADAALARVTKTKDTKEFNTSLAAIQAQVRRELEAERKAKEVEQHKDEQSEESVEHKEYTVQGVFFRCPLVSDEILPRKDWKVKIKDFLYEQLSDEKGLTACLIIYNCNTKEKAEQCVETMIKYLENIQNNPNEEKYKKIRMSNRIFCDKVRNVEGAMEFLAAAGFQEIEIDNEPFLIFSEERLETPDQLTILIEALKCSEPIHLELDRNIQVLLPSQVVKKTELPPEFFRVSAEELKREQQLKTEAIEQATILQTKAMRERQELRVVNRYKFSLLRVRFPDGVYLQGTFNVYEKLSQVHQFVLSCLQNESAEFSLISPTGQKFSHEDYEKSLYDLRLVPTIVFNFLYENEWKSCTEYLKAELMMLIQSL</sequence>
<dbReference type="Pfam" id="PF00789">
    <property type="entry name" value="UBX"/>
    <property type="match status" value="1"/>
</dbReference>
<feature type="region of interest" description="Disordered" evidence="1">
    <location>
        <begin position="20"/>
        <end position="57"/>
    </location>
</feature>
<evidence type="ECO:0000256" key="1">
    <source>
        <dbReference type="SAM" id="MobiDB-lite"/>
    </source>
</evidence>
<dbReference type="EMBL" id="GANO01002363">
    <property type="protein sequence ID" value="JAB57508.1"/>
    <property type="molecule type" value="mRNA"/>
</dbReference>
<proteinExistence type="evidence at transcript level"/>
<feature type="compositionally biased region" description="Polar residues" evidence="1">
    <location>
        <begin position="30"/>
        <end position="43"/>
    </location>
</feature>
<dbReference type="Gene3D" id="3.10.20.90">
    <property type="entry name" value="Phosphatidylinositol 3-kinase Catalytic Subunit, Chain A, domain 1"/>
    <property type="match status" value="1"/>
</dbReference>
<protein>
    <submittedName>
        <fullName evidence="3">Putative ubiquitin regulatory protein</fullName>
    </submittedName>
</protein>
<evidence type="ECO:0000259" key="2">
    <source>
        <dbReference type="PROSITE" id="PS50033"/>
    </source>
</evidence>
<dbReference type="InterPro" id="IPR001012">
    <property type="entry name" value="UBX_dom"/>
</dbReference>
<dbReference type="InterPro" id="IPR036339">
    <property type="entry name" value="PUB-like_dom_sf"/>
</dbReference>
<dbReference type="Gene3D" id="1.20.58.2190">
    <property type="match status" value="1"/>
</dbReference>
<dbReference type="GO" id="GO:0005737">
    <property type="term" value="C:cytoplasm"/>
    <property type="evidence" value="ECO:0007669"/>
    <property type="project" value="TreeGrafter"/>
</dbReference>
<organism evidence="3">
    <name type="scientific">Corethrella appendiculata</name>
    <dbReference type="NCBI Taxonomy" id="1370023"/>
    <lineage>
        <taxon>Eukaryota</taxon>
        <taxon>Metazoa</taxon>
        <taxon>Ecdysozoa</taxon>
        <taxon>Arthropoda</taxon>
        <taxon>Hexapoda</taxon>
        <taxon>Insecta</taxon>
        <taxon>Pterygota</taxon>
        <taxon>Neoptera</taxon>
        <taxon>Endopterygota</taxon>
        <taxon>Diptera</taxon>
        <taxon>Nematocera</taxon>
        <taxon>Culicoidea</taxon>
        <taxon>Chaoboridae</taxon>
        <taxon>Corethrella</taxon>
    </lineage>
</organism>
<dbReference type="AlphaFoldDB" id="U5EUD8"/>